<protein>
    <submittedName>
        <fullName evidence="2">Uncharacterized protein</fullName>
    </submittedName>
</protein>
<gene>
    <name evidence="2" type="ORF">BJP36_15050</name>
</gene>
<dbReference type="EMBL" id="CP017708">
    <property type="protein sequence ID" value="AOY81023.1"/>
    <property type="molecule type" value="Genomic_DNA"/>
</dbReference>
<keyword evidence="1" id="KW-0175">Coiled coil</keyword>
<reference evidence="3" key="1">
    <citation type="submission" date="2016-10" db="EMBL/GenBank/DDBJ databases">
        <title>Comparative genomics uncovers the prolific and rare metabolic potential of the cyanobacterial genus Moorea.</title>
        <authorList>
            <person name="Leao T."/>
            <person name="Castelao G."/>
            <person name="Korobeynikov A."/>
            <person name="Monroe E.A."/>
            <person name="Podell S."/>
            <person name="Glukhov E."/>
            <person name="Allen E."/>
            <person name="Gerwick W.H."/>
            <person name="Gerwick L."/>
        </authorList>
    </citation>
    <scope>NUCLEOTIDE SEQUENCE [LARGE SCALE GENOMIC DNA]</scope>
    <source>
        <strain evidence="3">JHB</strain>
    </source>
</reference>
<dbReference type="Proteomes" id="UP000176944">
    <property type="component" value="Chromosome"/>
</dbReference>
<organism evidence="2 3">
    <name type="scientific">Moorena producens (strain JHB)</name>
    <dbReference type="NCBI Taxonomy" id="1454205"/>
    <lineage>
        <taxon>Bacteria</taxon>
        <taxon>Bacillati</taxon>
        <taxon>Cyanobacteriota</taxon>
        <taxon>Cyanophyceae</taxon>
        <taxon>Coleofasciculales</taxon>
        <taxon>Coleofasciculaceae</taxon>
        <taxon>Moorena</taxon>
    </lineage>
</organism>
<evidence type="ECO:0000313" key="2">
    <source>
        <dbReference type="EMBL" id="AOY81023.1"/>
    </source>
</evidence>
<dbReference type="AlphaFoldDB" id="A0A1D9G0A7"/>
<evidence type="ECO:0000313" key="3">
    <source>
        <dbReference type="Proteomes" id="UP000176944"/>
    </source>
</evidence>
<sequence length="199" mass="23228">MVKRFVKHALVPVGKKTLDGFRATDNGLYVLSQTQAAETIGENERNFREFLKSKWFKDIWGEEFTPAIFEIDPSSRWRGQSRINGIPLDINVLYWTYRTSKGNKEALKLTSALAGDSLKDRFRLAFGDQVITIAERNKEMTQYVERLEAVEAENKRLKTDLQWLSEDYAQDDHKDVEIKRLRRILRLNCIDPEAPENYI</sequence>
<accession>A0A1D9G0A7</accession>
<evidence type="ECO:0000256" key="1">
    <source>
        <dbReference type="SAM" id="Coils"/>
    </source>
</evidence>
<feature type="coiled-coil region" evidence="1">
    <location>
        <begin position="133"/>
        <end position="167"/>
    </location>
</feature>
<name>A0A1D9G0A7_MOOP1</name>
<proteinExistence type="predicted"/>